<evidence type="ECO:0000256" key="1">
    <source>
        <dbReference type="ARBA" id="ARBA00022527"/>
    </source>
</evidence>
<dbReference type="GO" id="GO:0005524">
    <property type="term" value="F:ATP binding"/>
    <property type="evidence" value="ECO:0007669"/>
    <property type="project" value="UniProtKB-KW"/>
</dbReference>
<keyword evidence="2" id="KW-0808">Transferase</keyword>
<sequence>MGTSLVSNVKREVSIMSKLNHPNIVKLHEVLATKTKINFVLEFIKGGELFAKVSKGRFSEDLARKYFQQLISTVGYCHSRGVFHRDLKPENLLLDENENLKVSDFGLSVVKDQSLKSWLAH</sequence>
<dbReference type="PROSITE" id="PS00108">
    <property type="entry name" value="PROTEIN_KINASE_ST"/>
    <property type="match status" value="1"/>
</dbReference>
<dbReference type="InterPro" id="IPR011009">
    <property type="entry name" value="Kinase-like_dom_sf"/>
</dbReference>
<dbReference type="Pfam" id="PF00069">
    <property type="entry name" value="Pkinase"/>
    <property type="match status" value="1"/>
</dbReference>
<dbReference type="STRING" id="3818.A0A444ZN70"/>
<evidence type="ECO:0000259" key="6">
    <source>
        <dbReference type="PROSITE" id="PS50011"/>
    </source>
</evidence>
<accession>A0A444ZN70</accession>
<dbReference type="InterPro" id="IPR000719">
    <property type="entry name" value="Prot_kinase_dom"/>
</dbReference>
<dbReference type="EMBL" id="SDMP01000014">
    <property type="protein sequence ID" value="RYR15618.1"/>
    <property type="molecule type" value="Genomic_DNA"/>
</dbReference>
<dbReference type="Proteomes" id="UP000289738">
    <property type="component" value="Chromosome B04"/>
</dbReference>
<evidence type="ECO:0000256" key="4">
    <source>
        <dbReference type="ARBA" id="ARBA00022777"/>
    </source>
</evidence>
<keyword evidence="5" id="KW-0067">ATP-binding</keyword>
<dbReference type="PANTHER" id="PTHR43895">
    <property type="entry name" value="CALCIUM/CALMODULIN-DEPENDENT PROTEIN KINASE KINASE-RELATED"/>
    <property type="match status" value="1"/>
</dbReference>
<evidence type="ECO:0000313" key="7">
    <source>
        <dbReference type="EMBL" id="RYR15618.1"/>
    </source>
</evidence>
<dbReference type="SMART" id="SM00220">
    <property type="entry name" value="S_TKc"/>
    <property type="match status" value="1"/>
</dbReference>
<dbReference type="InterPro" id="IPR008271">
    <property type="entry name" value="Ser/Thr_kinase_AS"/>
</dbReference>
<dbReference type="GO" id="GO:0004674">
    <property type="term" value="F:protein serine/threonine kinase activity"/>
    <property type="evidence" value="ECO:0007669"/>
    <property type="project" value="UniProtKB-KW"/>
</dbReference>
<proteinExistence type="predicted"/>
<gene>
    <name evidence="7" type="ORF">Ahy_B04g072480</name>
</gene>
<name>A0A444ZN70_ARAHY</name>
<protein>
    <recommendedName>
        <fullName evidence="6">Protein kinase domain-containing protein</fullName>
    </recommendedName>
</protein>
<dbReference type="GO" id="GO:0007165">
    <property type="term" value="P:signal transduction"/>
    <property type="evidence" value="ECO:0007669"/>
    <property type="project" value="TreeGrafter"/>
</dbReference>
<dbReference type="SUPFAM" id="SSF56112">
    <property type="entry name" value="Protein kinase-like (PK-like)"/>
    <property type="match status" value="1"/>
</dbReference>
<keyword evidence="1" id="KW-0723">Serine/threonine-protein kinase</keyword>
<reference evidence="7 8" key="1">
    <citation type="submission" date="2019-01" db="EMBL/GenBank/DDBJ databases">
        <title>Sequencing of cultivated peanut Arachis hypogaea provides insights into genome evolution and oil improvement.</title>
        <authorList>
            <person name="Chen X."/>
        </authorList>
    </citation>
    <scope>NUCLEOTIDE SEQUENCE [LARGE SCALE GENOMIC DNA]</scope>
    <source>
        <strain evidence="8">cv. Fuhuasheng</strain>
        <tissue evidence="7">Leaves</tissue>
    </source>
</reference>
<dbReference type="Gene3D" id="1.10.510.10">
    <property type="entry name" value="Transferase(Phosphotransferase) domain 1"/>
    <property type="match status" value="1"/>
</dbReference>
<organism evidence="7 8">
    <name type="scientific">Arachis hypogaea</name>
    <name type="common">Peanut</name>
    <dbReference type="NCBI Taxonomy" id="3818"/>
    <lineage>
        <taxon>Eukaryota</taxon>
        <taxon>Viridiplantae</taxon>
        <taxon>Streptophyta</taxon>
        <taxon>Embryophyta</taxon>
        <taxon>Tracheophyta</taxon>
        <taxon>Spermatophyta</taxon>
        <taxon>Magnoliopsida</taxon>
        <taxon>eudicotyledons</taxon>
        <taxon>Gunneridae</taxon>
        <taxon>Pentapetalae</taxon>
        <taxon>rosids</taxon>
        <taxon>fabids</taxon>
        <taxon>Fabales</taxon>
        <taxon>Fabaceae</taxon>
        <taxon>Papilionoideae</taxon>
        <taxon>50 kb inversion clade</taxon>
        <taxon>dalbergioids sensu lato</taxon>
        <taxon>Dalbergieae</taxon>
        <taxon>Pterocarpus clade</taxon>
        <taxon>Arachis</taxon>
    </lineage>
</organism>
<dbReference type="PANTHER" id="PTHR43895:SF151">
    <property type="entry name" value="CBL-INTERACTING SERINE_THREONINE-PROTEIN KINASE 11"/>
    <property type="match status" value="1"/>
</dbReference>
<evidence type="ECO:0000313" key="8">
    <source>
        <dbReference type="Proteomes" id="UP000289738"/>
    </source>
</evidence>
<comment type="caution">
    <text evidence="7">The sequence shown here is derived from an EMBL/GenBank/DDBJ whole genome shotgun (WGS) entry which is preliminary data.</text>
</comment>
<keyword evidence="8" id="KW-1185">Reference proteome</keyword>
<evidence type="ECO:0000256" key="2">
    <source>
        <dbReference type="ARBA" id="ARBA00022679"/>
    </source>
</evidence>
<keyword evidence="3" id="KW-0547">Nucleotide-binding</keyword>
<keyword evidence="4" id="KW-0418">Kinase</keyword>
<feature type="domain" description="Protein kinase" evidence="6">
    <location>
        <begin position="1"/>
        <end position="121"/>
    </location>
</feature>
<evidence type="ECO:0000256" key="5">
    <source>
        <dbReference type="ARBA" id="ARBA00022840"/>
    </source>
</evidence>
<evidence type="ECO:0000256" key="3">
    <source>
        <dbReference type="ARBA" id="ARBA00022741"/>
    </source>
</evidence>
<dbReference type="AlphaFoldDB" id="A0A444ZN70"/>
<dbReference type="PROSITE" id="PS50011">
    <property type="entry name" value="PROTEIN_KINASE_DOM"/>
    <property type="match status" value="1"/>
</dbReference>